<feature type="compositionally biased region" description="Polar residues" evidence="8">
    <location>
        <begin position="38"/>
        <end position="58"/>
    </location>
</feature>
<organism evidence="10 11">
    <name type="scientific">Mycoplasmopsis bovis</name>
    <name type="common">Mycoplasma bovis</name>
    <dbReference type="NCBI Taxonomy" id="28903"/>
    <lineage>
        <taxon>Bacteria</taxon>
        <taxon>Bacillati</taxon>
        <taxon>Mycoplasmatota</taxon>
        <taxon>Mycoplasmoidales</taxon>
        <taxon>Metamycoplasmataceae</taxon>
        <taxon>Mycoplasmopsis</taxon>
    </lineage>
</organism>
<dbReference type="AlphaFoldDB" id="A0A8D4A213"/>
<dbReference type="InterPro" id="IPR005046">
    <property type="entry name" value="DUF285"/>
</dbReference>
<dbReference type="RefSeq" id="WP_014830002.1">
    <property type="nucleotide sequence ID" value="NZ_CP007590.1"/>
</dbReference>
<dbReference type="NCBIfam" id="NF045896">
    <property type="entry name" value="Mbov_0838_LP"/>
    <property type="match status" value="1"/>
</dbReference>
<dbReference type="InterPro" id="IPR049890">
    <property type="entry name" value="VlpA-F-like_signal"/>
</dbReference>
<dbReference type="GO" id="GO:0005886">
    <property type="term" value="C:plasma membrane"/>
    <property type="evidence" value="ECO:0007669"/>
    <property type="project" value="UniProtKB-SubCell"/>
</dbReference>
<protein>
    <submittedName>
        <fullName evidence="10">Lipoprotein</fullName>
    </submittedName>
</protein>
<evidence type="ECO:0000313" key="10">
    <source>
        <dbReference type="EMBL" id="AMW25976.1"/>
    </source>
</evidence>
<dbReference type="NCBIfam" id="NF033817">
    <property type="entry name" value="Mplas_variab_LP"/>
    <property type="match status" value="1"/>
</dbReference>
<evidence type="ECO:0000256" key="7">
    <source>
        <dbReference type="ARBA" id="ARBA00023288"/>
    </source>
</evidence>
<evidence type="ECO:0000256" key="8">
    <source>
        <dbReference type="SAM" id="MobiDB-lite"/>
    </source>
</evidence>
<comment type="subcellular location">
    <subcellularLocation>
        <location evidence="1">Cell membrane</location>
        <topology evidence="1">Lipid-anchor</topology>
    </subcellularLocation>
</comment>
<keyword evidence="3 9" id="KW-0732">Signal</keyword>
<evidence type="ECO:0000256" key="5">
    <source>
        <dbReference type="ARBA" id="ARBA00023136"/>
    </source>
</evidence>
<evidence type="ECO:0000256" key="3">
    <source>
        <dbReference type="ARBA" id="ARBA00022729"/>
    </source>
</evidence>
<sequence length="437" mass="50295">MKKKIKKFNIFSSVSFLPLMPLVAASCKKNDNDEKIQIINNESNPQTSKQMTPPNSHGDQSKDDSSNVDKTTDAKNNSEKSEPTVTPKDQSDESRSKAGKNDNVNTIPMNNDEEKKLKEEQKLDPVLQEVLDIWNKDFKNDIWEKWSYGEIFEKLKSKIPDSKLELVSKPDIKPTPDSTNPPFVIKLNNSNQKLELPFGKVWPISSETKYNGNEATSIGYTEDGKIKRFKESTNKVPEHLPKFIYSLESAFKNSTQKEIENLDKWDTSNISYFTAVFSDAKKFNHDISRWKTDSALSMFNMFSGAEDFNQDISKWNTSNVTEMDGMFWDATNFNQDLNSWNVEKVTSMINMFSNTKKFNSNLDNWKPKSIRSVNGMFANSNFNKPLLSWESHLPTGYFNVDQFKNGNNKLEDNNLPEKILKLLNEYREKVKASNDRK</sequence>
<accession>A0A8D4A213</accession>
<dbReference type="Proteomes" id="UP000076372">
    <property type="component" value="Chromosome"/>
</dbReference>
<keyword evidence="4" id="KW-0677">Repeat</keyword>
<dbReference type="Pfam" id="PF03382">
    <property type="entry name" value="DUF285"/>
    <property type="match status" value="1"/>
</dbReference>
<reference evidence="10 11" key="1">
    <citation type="submission" date="2014-04" db="EMBL/GenBank/DDBJ databases">
        <title>Complete genome sequence of Mycoplasma bovis attenuated strain P150.</title>
        <authorList>
            <person name="Qi J."/>
            <person name="Guo A."/>
        </authorList>
    </citation>
    <scope>NUCLEOTIDE SEQUENCE [LARGE SCALE GENOMIC DNA]</scope>
    <source>
        <strain evidence="10 11">HB0801-P150</strain>
    </source>
</reference>
<gene>
    <name evidence="10" type="ORF">BC94_0749</name>
</gene>
<feature type="chain" id="PRO_5034565050" evidence="9">
    <location>
        <begin position="25"/>
        <end position="437"/>
    </location>
</feature>
<feature type="compositionally biased region" description="Basic and acidic residues" evidence="8">
    <location>
        <begin position="59"/>
        <end position="82"/>
    </location>
</feature>
<keyword evidence="2" id="KW-1003">Cell membrane</keyword>
<evidence type="ECO:0000256" key="1">
    <source>
        <dbReference type="ARBA" id="ARBA00004193"/>
    </source>
</evidence>
<dbReference type="InterPro" id="IPR011889">
    <property type="entry name" value="Liste_lipo_26"/>
</dbReference>
<keyword evidence="5" id="KW-0472">Membrane</keyword>
<feature type="compositionally biased region" description="Basic and acidic residues" evidence="8">
    <location>
        <begin position="89"/>
        <end position="100"/>
    </location>
</feature>
<name>A0A8D4A213_MYCBV</name>
<feature type="region of interest" description="Disordered" evidence="8">
    <location>
        <begin position="34"/>
        <end position="120"/>
    </location>
</feature>
<keyword evidence="7 10" id="KW-0449">Lipoprotein</keyword>
<evidence type="ECO:0000256" key="2">
    <source>
        <dbReference type="ARBA" id="ARBA00022475"/>
    </source>
</evidence>
<keyword evidence="6" id="KW-0564">Palmitate</keyword>
<feature type="signal peptide" evidence="9">
    <location>
        <begin position="1"/>
        <end position="24"/>
    </location>
</feature>
<evidence type="ECO:0000256" key="9">
    <source>
        <dbReference type="SAM" id="SignalP"/>
    </source>
</evidence>
<dbReference type="EMBL" id="CP007590">
    <property type="protein sequence ID" value="AMW25976.1"/>
    <property type="molecule type" value="Genomic_DNA"/>
</dbReference>
<evidence type="ECO:0000256" key="4">
    <source>
        <dbReference type="ARBA" id="ARBA00022737"/>
    </source>
</evidence>
<evidence type="ECO:0000256" key="6">
    <source>
        <dbReference type="ARBA" id="ARBA00023139"/>
    </source>
</evidence>
<dbReference type="PROSITE" id="PS51257">
    <property type="entry name" value="PROKAR_LIPOPROTEIN"/>
    <property type="match status" value="1"/>
</dbReference>
<proteinExistence type="predicted"/>
<evidence type="ECO:0000313" key="11">
    <source>
        <dbReference type="Proteomes" id="UP000076372"/>
    </source>
</evidence>
<dbReference type="NCBIfam" id="TIGR02167">
    <property type="entry name" value="Liste_lipo_26"/>
    <property type="match status" value="1"/>
</dbReference>